<evidence type="ECO:0000313" key="2">
    <source>
        <dbReference type="Proteomes" id="UP000294958"/>
    </source>
</evidence>
<organism evidence="1 2">
    <name type="scientific">Aquamicrobium defluvii</name>
    <dbReference type="NCBI Taxonomy" id="69279"/>
    <lineage>
        <taxon>Bacteria</taxon>
        <taxon>Pseudomonadati</taxon>
        <taxon>Pseudomonadota</taxon>
        <taxon>Alphaproteobacteria</taxon>
        <taxon>Hyphomicrobiales</taxon>
        <taxon>Phyllobacteriaceae</taxon>
        <taxon>Aquamicrobium</taxon>
    </lineage>
</organism>
<dbReference type="AlphaFoldDB" id="A0A4R6YGI3"/>
<dbReference type="RefSeq" id="WP_133675008.1">
    <property type="nucleotide sequence ID" value="NZ_SNZF01000009.1"/>
</dbReference>
<proteinExistence type="predicted"/>
<gene>
    <name evidence="1" type="ORF">DES43_109111</name>
</gene>
<dbReference type="EMBL" id="SNZF01000009">
    <property type="protein sequence ID" value="TDR35473.1"/>
    <property type="molecule type" value="Genomic_DNA"/>
</dbReference>
<accession>A0A4R6YGI3</accession>
<name>A0A4R6YGI3_9HYPH</name>
<sequence>MEASKTDILEFIPKMEASRENLVDELIYESRVQTGRSVKEKEPARLHQITAELANVQMAIAALREEADRRR</sequence>
<dbReference type="OrthoDB" id="9925297at2"/>
<reference evidence="1 2" key="1">
    <citation type="submission" date="2019-03" db="EMBL/GenBank/DDBJ databases">
        <title>Genomic Encyclopedia of Type Strains, Phase IV (KMG-IV): sequencing the most valuable type-strain genomes for metagenomic binning, comparative biology and taxonomic classification.</title>
        <authorList>
            <person name="Goeker M."/>
        </authorList>
    </citation>
    <scope>NUCLEOTIDE SEQUENCE [LARGE SCALE GENOMIC DNA]</scope>
    <source>
        <strain evidence="1 2">DSM 11603</strain>
    </source>
</reference>
<evidence type="ECO:0000313" key="1">
    <source>
        <dbReference type="EMBL" id="TDR35473.1"/>
    </source>
</evidence>
<keyword evidence="2" id="KW-1185">Reference proteome</keyword>
<comment type="caution">
    <text evidence="1">The sequence shown here is derived from an EMBL/GenBank/DDBJ whole genome shotgun (WGS) entry which is preliminary data.</text>
</comment>
<dbReference type="Proteomes" id="UP000294958">
    <property type="component" value="Unassembled WGS sequence"/>
</dbReference>
<protein>
    <submittedName>
        <fullName evidence="1">Uncharacterized protein</fullName>
    </submittedName>
</protein>